<reference evidence="2" key="1">
    <citation type="submission" date="2014-12" db="EMBL/GenBank/DDBJ databases">
        <title>Insight into the proteome of Arion vulgaris.</title>
        <authorList>
            <person name="Aradska J."/>
            <person name="Bulat T."/>
            <person name="Smidak R."/>
            <person name="Sarate P."/>
            <person name="Gangsoo J."/>
            <person name="Sialana F."/>
            <person name="Bilban M."/>
            <person name="Lubec G."/>
        </authorList>
    </citation>
    <scope>NUCLEOTIDE SEQUENCE</scope>
    <source>
        <tissue evidence="2">Skin</tissue>
    </source>
</reference>
<keyword evidence="1" id="KW-1133">Transmembrane helix</keyword>
<keyword evidence="1" id="KW-0812">Transmembrane</keyword>
<evidence type="ECO:0000313" key="2">
    <source>
        <dbReference type="EMBL" id="CEK96050.1"/>
    </source>
</evidence>
<protein>
    <submittedName>
        <fullName evidence="2">Uncharacterized protein</fullName>
    </submittedName>
</protein>
<proteinExistence type="predicted"/>
<accession>A0A0B7BV85</accession>
<organism evidence="2">
    <name type="scientific">Arion vulgaris</name>
    <dbReference type="NCBI Taxonomy" id="1028688"/>
    <lineage>
        <taxon>Eukaryota</taxon>
        <taxon>Metazoa</taxon>
        <taxon>Spiralia</taxon>
        <taxon>Lophotrochozoa</taxon>
        <taxon>Mollusca</taxon>
        <taxon>Gastropoda</taxon>
        <taxon>Heterobranchia</taxon>
        <taxon>Euthyneura</taxon>
        <taxon>Panpulmonata</taxon>
        <taxon>Eupulmonata</taxon>
        <taxon>Stylommatophora</taxon>
        <taxon>Helicina</taxon>
        <taxon>Arionoidea</taxon>
        <taxon>Arionidae</taxon>
        <taxon>Arion</taxon>
    </lineage>
</organism>
<dbReference type="AlphaFoldDB" id="A0A0B7BV85"/>
<feature type="transmembrane region" description="Helical" evidence="1">
    <location>
        <begin position="49"/>
        <end position="68"/>
    </location>
</feature>
<sequence length="96" mass="10786">MKNVSSLVAALYVIAVLDFIGTTVSVKMKMNVFRVENKTVIKSVPTHWVVLSAPVMMVTFTMHQVNFAKIKMSAWTPRAITVSRSALTQREVYLLL</sequence>
<keyword evidence="1" id="KW-0472">Membrane</keyword>
<evidence type="ECO:0000256" key="1">
    <source>
        <dbReference type="SAM" id="Phobius"/>
    </source>
</evidence>
<dbReference type="EMBL" id="HACG01049185">
    <property type="protein sequence ID" value="CEK96050.1"/>
    <property type="molecule type" value="Transcribed_RNA"/>
</dbReference>
<name>A0A0B7BV85_9EUPU</name>
<gene>
    <name evidence="2" type="primary">ORF210146</name>
</gene>